<reference evidence="3" key="1">
    <citation type="submission" date="2017-05" db="EMBL/GenBank/DDBJ databases">
        <title>Complete and WGS of Bordetella genogroups.</title>
        <authorList>
            <person name="Spilker T."/>
            <person name="Lipuma J."/>
        </authorList>
    </citation>
    <scope>NUCLEOTIDE SEQUENCE [LARGE SCALE GENOMIC DNA]</scope>
    <source>
        <strain evidence="3">AU8256</strain>
    </source>
</reference>
<keyword evidence="3" id="KW-1185">Reference proteome</keyword>
<dbReference type="EMBL" id="NEVT01000003">
    <property type="protein sequence ID" value="OZI79198.1"/>
    <property type="molecule type" value="Genomic_DNA"/>
</dbReference>
<evidence type="ECO:0008006" key="4">
    <source>
        <dbReference type="Google" id="ProtNLM"/>
    </source>
</evidence>
<proteinExistence type="predicted"/>
<evidence type="ECO:0000313" key="2">
    <source>
        <dbReference type="EMBL" id="OZI79198.1"/>
    </source>
</evidence>
<comment type="caution">
    <text evidence="2">The sequence shown here is derived from an EMBL/GenBank/DDBJ whole genome shotgun (WGS) entry which is preliminary data.</text>
</comment>
<dbReference type="Proteomes" id="UP000215633">
    <property type="component" value="Unassembled WGS sequence"/>
</dbReference>
<protein>
    <recommendedName>
        <fullName evidence="4">DUF3540 domain-containing protein</fullName>
    </recommendedName>
</protein>
<sequence>MGETVMNHRQPGNGIQQQAACGADGDAGHLDPLLQKPANSFNGDIHVHSAFLVDAHDSAHFTVSNREHGRQYRVKRAASCLLMPEPGDKVLVSGDAAGGLYIIAVLEQGASGRTHLRVDGELAVSADRLSLTAHDRLAMAADAFSLEAGSGAVDAADWTIKSHRYTLTSVELDVAAMTARYTGDQRESYYGSVTETTGRSARYVTGTDTVKAVNLDYAADFIARLSGNTTFINGEALVKADGKQILVG</sequence>
<organism evidence="2 3">
    <name type="scientific">Bordetella genomosp. 2</name>
    <dbReference type="NCBI Taxonomy" id="1983456"/>
    <lineage>
        <taxon>Bacteria</taxon>
        <taxon>Pseudomonadati</taxon>
        <taxon>Pseudomonadota</taxon>
        <taxon>Betaproteobacteria</taxon>
        <taxon>Burkholderiales</taxon>
        <taxon>Alcaligenaceae</taxon>
        <taxon>Bordetella</taxon>
    </lineage>
</organism>
<gene>
    <name evidence="2" type="ORF">CAL24_04485</name>
</gene>
<evidence type="ECO:0000313" key="3">
    <source>
        <dbReference type="Proteomes" id="UP000215633"/>
    </source>
</evidence>
<dbReference type="Pfam" id="PF12059">
    <property type="entry name" value="DUF3540"/>
    <property type="match status" value="1"/>
</dbReference>
<feature type="compositionally biased region" description="Low complexity" evidence="1">
    <location>
        <begin position="14"/>
        <end position="24"/>
    </location>
</feature>
<feature type="region of interest" description="Disordered" evidence="1">
    <location>
        <begin position="1"/>
        <end position="28"/>
    </location>
</feature>
<dbReference type="AlphaFoldDB" id="A0A261VYK9"/>
<evidence type="ECO:0000256" key="1">
    <source>
        <dbReference type="SAM" id="MobiDB-lite"/>
    </source>
</evidence>
<name>A0A261VYK9_9BORD</name>
<accession>A0A261VYK9</accession>
<dbReference type="InterPro" id="IPR021927">
    <property type="entry name" value="DUF3540"/>
</dbReference>